<name>A0A8T0RK83_PANVG</name>
<keyword evidence="3" id="KW-1185">Reference proteome</keyword>
<proteinExistence type="predicted"/>
<feature type="region of interest" description="Disordered" evidence="1">
    <location>
        <begin position="90"/>
        <end position="121"/>
    </location>
</feature>
<comment type="caution">
    <text evidence="2">The sequence shown here is derived from an EMBL/GenBank/DDBJ whole genome shotgun (WGS) entry which is preliminary data.</text>
</comment>
<dbReference type="Proteomes" id="UP000823388">
    <property type="component" value="Chromosome 5N"/>
</dbReference>
<dbReference type="AlphaFoldDB" id="A0A8T0RK83"/>
<accession>A0A8T0RK83</accession>
<feature type="compositionally biased region" description="Pro residues" evidence="1">
    <location>
        <begin position="58"/>
        <end position="72"/>
    </location>
</feature>
<organism evidence="2 3">
    <name type="scientific">Panicum virgatum</name>
    <name type="common">Blackwell switchgrass</name>
    <dbReference type="NCBI Taxonomy" id="38727"/>
    <lineage>
        <taxon>Eukaryota</taxon>
        <taxon>Viridiplantae</taxon>
        <taxon>Streptophyta</taxon>
        <taxon>Embryophyta</taxon>
        <taxon>Tracheophyta</taxon>
        <taxon>Spermatophyta</taxon>
        <taxon>Magnoliopsida</taxon>
        <taxon>Liliopsida</taxon>
        <taxon>Poales</taxon>
        <taxon>Poaceae</taxon>
        <taxon>PACMAD clade</taxon>
        <taxon>Panicoideae</taxon>
        <taxon>Panicodae</taxon>
        <taxon>Paniceae</taxon>
        <taxon>Panicinae</taxon>
        <taxon>Panicum</taxon>
        <taxon>Panicum sect. Hiantes</taxon>
    </lineage>
</organism>
<feature type="compositionally biased region" description="Low complexity" evidence="1">
    <location>
        <begin position="38"/>
        <end position="57"/>
    </location>
</feature>
<feature type="region of interest" description="Disordered" evidence="1">
    <location>
        <begin position="1"/>
        <end position="76"/>
    </location>
</feature>
<gene>
    <name evidence="2" type="ORF">PVAP13_5NG013900</name>
</gene>
<feature type="compositionally biased region" description="Low complexity" evidence="1">
    <location>
        <begin position="20"/>
        <end position="29"/>
    </location>
</feature>
<evidence type="ECO:0000256" key="1">
    <source>
        <dbReference type="SAM" id="MobiDB-lite"/>
    </source>
</evidence>
<evidence type="ECO:0000313" key="3">
    <source>
        <dbReference type="Proteomes" id="UP000823388"/>
    </source>
</evidence>
<evidence type="ECO:0000313" key="2">
    <source>
        <dbReference type="EMBL" id="KAG2585864.1"/>
    </source>
</evidence>
<protein>
    <submittedName>
        <fullName evidence="2">Uncharacterized protein</fullName>
    </submittedName>
</protein>
<dbReference type="EMBL" id="CM029046">
    <property type="protein sequence ID" value="KAG2585864.1"/>
    <property type="molecule type" value="Genomic_DNA"/>
</dbReference>
<reference evidence="2" key="1">
    <citation type="submission" date="2020-05" db="EMBL/GenBank/DDBJ databases">
        <title>WGS assembly of Panicum virgatum.</title>
        <authorList>
            <person name="Lovell J.T."/>
            <person name="Jenkins J."/>
            <person name="Shu S."/>
            <person name="Juenger T.E."/>
            <person name="Schmutz J."/>
        </authorList>
    </citation>
    <scope>NUCLEOTIDE SEQUENCE</scope>
    <source>
        <strain evidence="2">AP13</strain>
    </source>
</reference>
<sequence>MPPSPNQRKAGSGDMPWQPSPSSATNAAPPLGPPPLPTTQAPVATLPHSPSSAASSEPTPPLPPPISSPTPPCSVAATAAWPSRYTPRCAVVAWPPPTPSSHAPSSPSTLTVRTGTAPPGCLTKCRTRTPCPTPP</sequence>